<dbReference type="SUPFAM" id="SSF81606">
    <property type="entry name" value="PP2C-like"/>
    <property type="match status" value="1"/>
</dbReference>
<evidence type="ECO:0000256" key="1">
    <source>
        <dbReference type="SAM" id="Phobius"/>
    </source>
</evidence>
<evidence type="ECO:0000313" key="3">
    <source>
        <dbReference type="EMBL" id="SFQ41028.1"/>
    </source>
</evidence>
<organism evidence="3 4">
    <name type="scientific">Parafilimonas terrae</name>
    <dbReference type="NCBI Taxonomy" id="1465490"/>
    <lineage>
        <taxon>Bacteria</taxon>
        <taxon>Pseudomonadati</taxon>
        <taxon>Bacteroidota</taxon>
        <taxon>Chitinophagia</taxon>
        <taxon>Chitinophagales</taxon>
        <taxon>Chitinophagaceae</taxon>
        <taxon>Parafilimonas</taxon>
    </lineage>
</organism>
<keyword evidence="1" id="KW-1133">Transmembrane helix</keyword>
<name>A0A1I5YA12_9BACT</name>
<dbReference type="InterPro" id="IPR036457">
    <property type="entry name" value="PPM-type-like_dom_sf"/>
</dbReference>
<dbReference type="CDD" id="cd00143">
    <property type="entry name" value="PP2Cc"/>
    <property type="match status" value="1"/>
</dbReference>
<dbReference type="SMART" id="SM00331">
    <property type="entry name" value="PP2C_SIG"/>
    <property type="match status" value="1"/>
</dbReference>
<dbReference type="Proteomes" id="UP000199031">
    <property type="component" value="Unassembled WGS sequence"/>
</dbReference>
<proteinExistence type="predicted"/>
<dbReference type="STRING" id="1465490.SAMN05444277_11155"/>
<accession>A0A1I5YA12</accession>
<dbReference type="OrthoDB" id="9801841at2"/>
<dbReference type="Gene3D" id="3.60.40.10">
    <property type="entry name" value="PPM-type phosphatase domain"/>
    <property type="match status" value="1"/>
</dbReference>
<keyword evidence="4" id="KW-1185">Reference proteome</keyword>
<dbReference type="PANTHER" id="PTHR13832:SF827">
    <property type="entry name" value="PROTEIN PHOSPHATASE 1L"/>
    <property type="match status" value="1"/>
</dbReference>
<reference evidence="3 4" key="1">
    <citation type="submission" date="2016-10" db="EMBL/GenBank/DDBJ databases">
        <authorList>
            <person name="de Groot N.N."/>
        </authorList>
    </citation>
    <scope>NUCLEOTIDE SEQUENCE [LARGE SCALE GENOMIC DNA]</scope>
    <source>
        <strain evidence="3 4">DSM 28286</strain>
    </source>
</reference>
<gene>
    <name evidence="3" type="ORF">SAMN05444277_11155</name>
</gene>
<evidence type="ECO:0000313" key="4">
    <source>
        <dbReference type="Proteomes" id="UP000199031"/>
    </source>
</evidence>
<keyword evidence="1" id="KW-0812">Transmembrane</keyword>
<protein>
    <submittedName>
        <fullName evidence="3">Serine/threonine protein phosphatase PrpC</fullName>
    </submittedName>
</protein>
<dbReference type="Pfam" id="PF13672">
    <property type="entry name" value="PP2C_2"/>
    <property type="match status" value="1"/>
</dbReference>
<dbReference type="PANTHER" id="PTHR13832">
    <property type="entry name" value="PROTEIN PHOSPHATASE 2C"/>
    <property type="match status" value="1"/>
</dbReference>
<feature type="domain" description="PPM-type phosphatase" evidence="2">
    <location>
        <begin position="5"/>
        <end position="247"/>
    </location>
</feature>
<feature type="transmembrane region" description="Helical" evidence="1">
    <location>
        <begin position="291"/>
        <end position="312"/>
    </location>
</feature>
<sequence>MADNFYGNTDTGKMRDNNEDNFIAQKIVHDKYIVGCVIDGVGGYEGGEIAAALTRATILNTLKNASGDVIHLLKAALTEANKKIFEKKQKSDKHNQMACVVTLALVDINDNKFYYAHIGDTRLYLFRDNSLVKVTHDHSFVGFLEESGRLTEEAAMSHPKRNEINKALGFDEVKFSEPDYIDTGESPFLPGDTLLLCSDGLYDMINSRTITGILSSPQTLKQKSAALIDAANLAGGKDNITVVLIQNDKSPSQYEATKPVAKKVEPEQEIATAVPVEYIKKEIVVKKNGGAFIRFLVVLCLLLIAVLSWFIYKDYVGNNSASVVMPDPPRMERNSQVVKLSDSIKNSTSNIISLRNLFGNNPKVVINDSLLIKSDTLIIHGNNALLVADSSYNDAAFIFFPQCKYVLLDSITFENFNTAFIARGTAVHLKDVRFKNCVVPIAYAVSLPADTRVSGVISDSALLKIDSAKTIVHER</sequence>
<dbReference type="GO" id="GO:0004722">
    <property type="term" value="F:protein serine/threonine phosphatase activity"/>
    <property type="evidence" value="ECO:0007669"/>
    <property type="project" value="InterPro"/>
</dbReference>
<dbReference type="RefSeq" id="WP_090660948.1">
    <property type="nucleotide sequence ID" value="NZ_FOXQ01000011.1"/>
</dbReference>
<dbReference type="EMBL" id="FOXQ01000011">
    <property type="protein sequence ID" value="SFQ41028.1"/>
    <property type="molecule type" value="Genomic_DNA"/>
</dbReference>
<keyword evidence="1" id="KW-0472">Membrane</keyword>
<evidence type="ECO:0000259" key="2">
    <source>
        <dbReference type="PROSITE" id="PS51746"/>
    </source>
</evidence>
<dbReference type="InterPro" id="IPR001932">
    <property type="entry name" value="PPM-type_phosphatase-like_dom"/>
</dbReference>
<dbReference type="AlphaFoldDB" id="A0A1I5YA12"/>
<dbReference type="SMART" id="SM00332">
    <property type="entry name" value="PP2Cc"/>
    <property type="match status" value="1"/>
</dbReference>
<dbReference type="PROSITE" id="PS51746">
    <property type="entry name" value="PPM_2"/>
    <property type="match status" value="1"/>
</dbReference>
<dbReference type="InterPro" id="IPR015655">
    <property type="entry name" value="PP2C"/>
</dbReference>